<sequence>MIRGIRGATTVKQNTEKEMIDCTEVLLREMVQQNNLQPEDVCSVFISVTDDINAAFPAKALRRLPGWEYVPVMCMNEIPVPGSLTQCIRVMMHVNTKAAQQEVKHIYLEKAVKLRPDLQKSSQCGQLSK</sequence>
<dbReference type="InterPro" id="IPR035959">
    <property type="entry name" value="RutC-like_sf"/>
</dbReference>
<dbReference type="Gene3D" id="3.30.1330.40">
    <property type="entry name" value="RutC-like"/>
    <property type="match status" value="1"/>
</dbReference>
<comment type="caution">
    <text evidence="3">The sequence shown here is derived from an EMBL/GenBank/DDBJ whole genome shotgun (WGS) entry which is preliminary data.</text>
</comment>
<dbReference type="PANTHER" id="PTHR21164">
    <property type="entry name" value="CHORISMATE MUTASE"/>
    <property type="match status" value="1"/>
</dbReference>
<gene>
    <name evidence="3" type="ORF">SD77_2340</name>
</gene>
<dbReference type="PANTHER" id="PTHR21164:SF0">
    <property type="entry name" value="CHORISMATE MUTASE AROH"/>
    <property type="match status" value="1"/>
</dbReference>
<reference evidence="3 4" key="1">
    <citation type="submission" date="2015-01" db="EMBL/GenBank/DDBJ databases">
        <title>Genome Assembly of Bacillus badius MTCC 1458.</title>
        <authorList>
            <person name="Verma A."/>
            <person name="Khatri I."/>
            <person name="Mual P."/>
            <person name="Subramanian S."/>
            <person name="Krishnamurthi S."/>
        </authorList>
    </citation>
    <scope>NUCLEOTIDE SEQUENCE [LARGE SCALE GENOMIC DNA]</scope>
    <source>
        <strain evidence="3 4">MTCC 1458</strain>
    </source>
</reference>
<keyword evidence="2" id="KW-0028">Amino-acid biosynthesis</keyword>
<evidence type="ECO:0000313" key="3">
    <source>
        <dbReference type="EMBL" id="KIL79886.1"/>
    </source>
</evidence>
<evidence type="ECO:0000313" key="4">
    <source>
        <dbReference type="Proteomes" id="UP000031982"/>
    </source>
</evidence>
<dbReference type="CDD" id="cd02185">
    <property type="entry name" value="AroH"/>
    <property type="match status" value="1"/>
</dbReference>
<evidence type="ECO:0000256" key="1">
    <source>
        <dbReference type="NCBIfam" id="TIGR01796"/>
    </source>
</evidence>
<dbReference type="NCBIfam" id="TIGR01796">
    <property type="entry name" value="CM_mono_aroH"/>
    <property type="match status" value="1"/>
</dbReference>
<keyword evidence="4" id="KW-1185">Reference proteome</keyword>
<keyword evidence="2" id="KW-0413">Isomerase</keyword>
<name>A0ABR5AYT7_BACBA</name>
<dbReference type="GeneID" id="92775951"/>
<dbReference type="SUPFAM" id="SSF55298">
    <property type="entry name" value="YjgF-like"/>
    <property type="match status" value="1"/>
</dbReference>
<dbReference type="EMBL" id="JXLP01000002">
    <property type="protein sequence ID" value="KIL79886.1"/>
    <property type="molecule type" value="Genomic_DNA"/>
</dbReference>
<dbReference type="InterPro" id="IPR008243">
    <property type="entry name" value="Chorismate_mutase_AroH"/>
</dbReference>
<dbReference type="EC" id="5.4.99.5" evidence="1 2"/>
<dbReference type="PIRSF" id="PIRSF005965">
    <property type="entry name" value="Chor_mut_AroH"/>
    <property type="match status" value="1"/>
</dbReference>
<protein>
    <recommendedName>
        <fullName evidence="1 2">chorismate mutase</fullName>
        <ecNumber evidence="1 2">5.4.99.5</ecNumber>
    </recommendedName>
</protein>
<dbReference type="Pfam" id="PF07736">
    <property type="entry name" value="CM_1"/>
    <property type="match status" value="1"/>
</dbReference>
<comment type="catalytic activity">
    <reaction evidence="2">
        <text>chorismate = prephenate</text>
        <dbReference type="Rhea" id="RHEA:13897"/>
        <dbReference type="ChEBI" id="CHEBI:29748"/>
        <dbReference type="ChEBI" id="CHEBI:29934"/>
        <dbReference type="EC" id="5.4.99.5"/>
    </reaction>
</comment>
<accession>A0ABR5AYT7</accession>
<evidence type="ECO:0000256" key="2">
    <source>
        <dbReference type="PROSITE-ProRule" id="PRU00514"/>
    </source>
</evidence>
<keyword evidence="2" id="KW-0057">Aromatic amino acid biosynthesis</keyword>
<dbReference type="Proteomes" id="UP000031982">
    <property type="component" value="Unassembled WGS sequence"/>
</dbReference>
<proteinExistence type="predicted"/>
<dbReference type="RefSeq" id="WP_041096948.1">
    <property type="nucleotide sequence ID" value="NZ_BSSZ01000002.1"/>
</dbReference>
<dbReference type="PROSITE" id="PS51167">
    <property type="entry name" value="CHORISMATE_MUT_1"/>
    <property type="match status" value="1"/>
</dbReference>
<organism evidence="3 4">
    <name type="scientific">Bacillus badius</name>
    <dbReference type="NCBI Taxonomy" id="1455"/>
    <lineage>
        <taxon>Bacteria</taxon>
        <taxon>Bacillati</taxon>
        <taxon>Bacillota</taxon>
        <taxon>Bacilli</taxon>
        <taxon>Bacillales</taxon>
        <taxon>Bacillaceae</taxon>
        <taxon>Pseudobacillus</taxon>
    </lineage>
</organism>